<dbReference type="Gene3D" id="3.30.56.10">
    <property type="match status" value="2"/>
</dbReference>
<dbReference type="GO" id="GO:0006432">
    <property type="term" value="P:phenylalanyl-tRNA aminoacylation"/>
    <property type="evidence" value="ECO:0007669"/>
    <property type="project" value="UniProtKB-UniRule"/>
</dbReference>
<keyword evidence="11 16" id="KW-0694">RNA-binding</keyword>
<dbReference type="InterPro" id="IPR005147">
    <property type="entry name" value="tRNA_synthase_B5-dom"/>
</dbReference>
<dbReference type="Pfam" id="PF01588">
    <property type="entry name" value="tRNA_bind"/>
    <property type="match status" value="1"/>
</dbReference>
<dbReference type="Pfam" id="PF03484">
    <property type="entry name" value="B5"/>
    <property type="match status" value="1"/>
</dbReference>
<sequence length="807" mass="89992">MKISYNWLKQFLSIDWSAEETGELLTDLGLEVEGISDFESIKGGLEGVVVGEVLSCSQHPNADRLKITSVDIGLEDPVQIVCGAPNVATGQKVPVATIGTTLYTADGEPWQIKKGKIRGEESQGMICAEDELGLGSSHEGIMVLSDSLIPGSPCSEVFEVEHDKVFEIGLTPNRADAMSHFGVARDLKAGLEQKEIQKGLLTPSTSNFSIDNRSLKIDVEVEENDLAPRYCGITINNLIVQESPDWLKNRLNAIGLSPINNVVDATNYVLHELGQPLHAFDAIKIKGGRIEVKRLPKGTKFVTLDGVERELHEEDLMICDSEKPMCIAGVFGGIHSGVTEDTTSIFLESAYFNPVSIRKTAKRHGLNTDASFRFERGIDIDLTEYALKRAAVLIREIAGGEISSELVDLFPKKPKERQVFLTFEKINSLIGQEIPRDTIKSILSSLEIKVNNVTESGLGLTIPFYRVDVEREVDVIEEILRVYGYNNIDFKQKLNASIAVTSRLENHTVQDTIGNMLASHGFYEIMTNSLVSKENLETLSSSSDAVDMINPLSLDLSVMRTSMLPSGLETIAHNLNRQQNRLKLYEFGTTYHKVKDSYNEKPHLALYLVGNRLPENWSVSNTTTDFFFLKGAVESIFQRLGLQDLKNQPISNNPIFTEGLTSSKNGKPLCSYGIVSKTVAKKMDVKVDVLYADFDWSAIMSFLREEEIVYRDIPKFPEVTRDFALLLDESVSFKNVYDTAWQTEKKLLKNVNLFDVYLGNNLPEGKKSYAVSFTLQDENKTLTDKQIDKIMKKLQANYEDKLGATLR</sequence>
<evidence type="ECO:0000313" key="21">
    <source>
        <dbReference type="Proteomes" id="UP000237640"/>
    </source>
</evidence>
<feature type="binding site" evidence="15">
    <location>
        <position position="474"/>
    </location>
    <ligand>
        <name>Mg(2+)</name>
        <dbReference type="ChEBI" id="CHEBI:18420"/>
        <note>shared with alpha subunit</note>
    </ligand>
</feature>
<evidence type="ECO:0000256" key="1">
    <source>
        <dbReference type="ARBA" id="ARBA00004496"/>
    </source>
</evidence>
<dbReference type="EMBL" id="PVYX01000002">
    <property type="protein sequence ID" value="PRX54556.1"/>
    <property type="molecule type" value="Genomic_DNA"/>
</dbReference>
<comment type="similarity">
    <text evidence="2 15">Belongs to the phenylalanyl-tRNA synthetase beta subunit family. Type 1 subfamily.</text>
</comment>
<dbReference type="SMART" id="SM00873">
    <property type="entry name" value="B3_4"/>
    <property type="match status" value="1"/>
</dbReference>
<dbReference type="InterPro" id="IPR045060">
    <property type="entry name" value="Phe-tRNA-ligase_IIc_bsu"/>
</dbReference>
<dbReference type="FunFam" id="3.30.70.380:FF:000001">
    <property type="entry name" value="Phenylalanine--tRNA ligase beta subunit"/>
    <property type="match status" value="1"/>
</dbReference>
<dbReference type="InterPro" id="IPR020825">
    <property type="entry name" value="Phe-tRNA_synthase-like_B3/B4"/>
</dbReference>
<dbReference type="OrthoDB" id="9805455at2"/>
<feature type="binding site" evidence="15">
    <location>
        <position position="477"/>
    </location>
    <ligand>
        <name>Mg(2+)</name>
        <dbReference type="ChEBI" id="CHEBI:18420"/>
        <note>shared with alpha subunit</note>
    </ligand>
</feature>
<dbReference type="Gene3D" id="3.30.930.10">
    <property type="entry name" value="Bira Bifunctional Protein, Domain 2"/>
    <property type="match status" value="1"/>
</dbReference>
<evidence type="ECO:0000256" key="9">
    <source>
        <dbReference type="ARBA" id="ARBA00022840"/>
    </source>
</evidence>
<dbReference type="Proteomes" id="UP000237640">
    <property type="component" value="Unassembled WGS sequence"/>
</dbReference>
<dbReference type="NCBIfam" id="TIGR00472">
    <property type="entry name" value="pheT_bact"/>
    <property type="match status" value="1"/>
</dbReference>
<comment type="subunit">
    <text evidence="3 15">Tetramer of two alpha and two beta subunits.</text>
</comment>
<dbReference type="AlphaFoldDB" id="A0A2T0MAM7"/>
<dbReference type="InterPro" id="IPR005121">
    <property type="entry name" value="Fdx_antiC-bd"/>
</dbReference>
<dbReference type="GO" id="GO:0000287">
    <property type="term" value="F:magnesium ion binding"/>
    <property type="evidence" value="ECO:0007669"/>
    <property type="project" value="UniProtKB-UniRule"/>
</dbReference>
<evidence type="ECO:0000313" key="20">
    <source>
        <dbReference type="EMBL" id="PRX54556.1"/>
    </source>
</evidence>
<keyword evidence="21" id="KW-1185">Reference proteome</keyword>
<dbReference type="InterPro" id="IPR009061">
    <property type="entry name" value="DNA-bd_dom_put_sf"/>
</dbReference>
<keyword evidence="9 15" id="KW-0067">ATP-binding</keyword>
<gene>
    <name evidence="15" type="primary">pheT</name>
    <name evidence="20" type="ORF">CLV81_2958</name>
</gene>
<dbReference type="GO" id="GO:0009328">
    <property type="term" value="C:phenylalanine-tRNA ligase complex"/>
    <property type="evidence" value="ECO:0007669"/>
    <property type="project" value="TreeGrafter"/>
</dbReference>
<dbReference type="Pfam" id="PF03147">
    <property type="entry name" value="FDX-ACB"/>
    <property type="match status" value="1"/>
</dbReference>
<dbReference type="InterPro" id="IPR033714">
    <property type="entry name" value="tRNA_bind_bactPheRS"/>
</dbReference>
<accession>A0A2T0MAM7</accession>
<evidence type="ECO:0000256" key="5">
    <source>
        <dbReference type="ARBA" id="ARBA00022555"/>
    </source>
</evidence>
<dbReference type="InterPro" id="IPR012340">
    <property type="entry name" value="NA-bd_OB-fold"/>
</dbReference>
<evidence type="ECO:0000259" key="18">
    <source>
        <dbReference type="PROSITE" id="PS51447"/>
    </source>
</evidence>
<dbReference type="FunFam" id="3.50.40.10:FF:000001">
    <property type="entry name" value="Phenylalanine--tRNA ligase beta subunit"/>
    <property type="match status" value="1"/>
</dbReference>
<dbReference type="PANTHER" id="PTHR10947">
    <property type="entry name" value="PHENYLALANYL-TRNA SYNTHETASE BETA CHAIN AND LEUCINE-RICH REPEAT-CONTAINING PROTEIN 47"/>
    <property type="match status" value="1"/>
</dbReference>
<evidence type="ECO:0000259" key="17">
    <source>
        <dbReference type="PROSITE" id="PS50886"/>
    </source>
</evidence>
<name>A0A2T0MAM7_9FLAO</name>
<evidence type="ECO:0000256" key="12">
    <source>
        <dbReference type="ARBA" id="ARBA00022917"/>
    </source>
</evidence>
<dbReference type="SUPFAM" id="SSF54991">
    <property type="entry name" value="Anticodon-binding domain of PheRS"/>
    <property type="match status" value="1"/>
</dbReference>
<dbReference type="CDD" id="cd02796">
    <property type="entry name" value="tRNA_bind_bactPheRS"/>
    <property type="match status" value="1"/>
</dbReference>
<dbReference type="SUPFAM" id="SSF55681">
    <property type="entry name" value="Class II aaRS and biotin synthetases"/>
    <property type="match status" value="1"/>
</dbReference>
<evidence type="ECO:0000256" key="16">
    <source>
        <dbReference type="PROSITE-ProRule" id="PRU00209"/>
    </source>
</evidence>
<reference evidence="20 21" key="1">
    <citation type="submission" date="2018-03" db="EMBL/GenBank/DDBJ databases">
        <title>Genomic Encyclopedia of Archaeal and Bacterial Type Strains, Phase II (KMG-II): from individual species to whole genera.</title>
        <authorList>
            <person name="Goeker M."/>
        </authorList>
    </citation>
    <scope>NUCLEOTIDE SEQUENCE [LARGE SCALE GENOMIC DNA]</scope>
    <source>
        <strain evidence="20 21">DSM 25027</strain>
    </source>
</reference>
<dbReference type="Gene3D" id="3.50.40.10">
    <property type="entry name" value="Phenylalanyl-trna Synthetase, Chain B, domain 3"/>
    <property type="match status" value="1"/>
</dbReference>
<keyword evidence="10 15" id="KW-0460">Magnesium</keyword>
<feature type="domain" description="B5" evidence="19">
    <location>
        <begin position="414"/>
        <end position="490"/>
    </location>
</feature>
<keyword evidence="6 15" id="KW-0436">Ligase</keyword>
<dbReference type="EC" id="6.1.1.20" evidence="15"/>
<feature type="binding site" evidence="15">
    <location>
        <position position="468"/>
    </location>
    <ligand>
        <name>Mg(2+)</name>
        <dbReference type="ChEBI" id="CHEBI:18420"/>
        <note>shared with alpha subunit</note>
    </ligand>
</feature>
<dbReference type="InterPro" id="IPR045864">
    <property type="entry name" value="aa-tRNA-synth_II/BPL/LPL"/>
</dbReference>
<dbReference type="PROSITE" id="PS50886">
    <property type="entry name" value="TRBD"/>
    <property type="match status" value="1"/>
</dbReference>
<dbReference type="RefSeq" id="WP_106145817.1">
    <property type="nucleotide sequence ID" value="NZ_PVYX01000002.1"/>
</dbReference>
<keyword evidence="13 15" id="KW-0030">Aminoacyl-tRNA synthetase</keyword>
<dbReference type="SMART" id="SM00896">
    <property type="entry name" value="FDX-ACB"/>
    <property type="match status" value="1"/>
</dbReference>
<evidence type="ECO:0000256" key="15">
    <source>
        <dbReference type="HAMAP-Rule" id="MF_00283"/>
    </source>
</evidence>
<dbReference type="InterPro" id="IPR005146">
    <property type="entry name" value="B3/B4_tRNA-bd"/>
</dbReference>
<dbReference type="InterPro" id="IPR036690">
    <property type="entry name" value="Fdx_antiC-bd_sf"/>
</dbReference>
<protein>
    <recommendedName>
        <fullName evidence="15">Phenylalanine--tRNA ligase beta subunit</fullName>
        <ecNumber evidence="15">6.1.1.20</ecNumber>
    </recommendedName>
    <alternativeName>
        <fullName evidence="15">Phenylalanyl-tRNA synthetase beta subunit</fullName>
        <shortName evidence="15">PheRS</shortName>
    </alternativeName>
</protein>
<dbReference type="InterPro" id="IPR004532">
    <property type="entry name" value="Phe-tRNA-ligase_IIc_bsu_bact"/>
</dbReference>
<dbReference type="Pfam" id="PF17759">
    <property type="entry name" value="tRNA_synthFbeta"/>
    <property type="match status" value="1"/>
</dbReference>
<comment type="catalytic activity">
    <reaction evidence="14 15">
        <text>tRNA(Phe) + L-phenylalanine + ATP = L-phenylalanyl-tRNA(Phe) + AMP + diphosphate + H(+)</text>
        <dbReference type="Rhea" id="RHEA:19413"/>
        <dbReference type="Rhea" id="RHEA-COMP:9668"/>
        <dbReference type="Rhea" id="RHEA-COMP:9699"/>
        <dbReference type="ChEBI" id="CHEBI:15378"/>
        <dbReference type="ChEBI" id="CHEBI:30616"/>
        <dbReference type="ChEBI" id="CHEBI:33019"/>
        <dbReference type="ChEBI" id="CHEBI:58095"/>
        <dbReference type="ChEBI" id="CHEBI:78442"/>
        <dbReference type="ChEBI" id="CHEBI:78531"/>
        <dbReference type="ChEBI" id="CHEBI:456215"/>
        <dbReference type="EC" id="6.1.1.20"/>
    </reaction>
</comment>
<dbReference type="CDD" id="cd00769">
    <property type="entry name" value="PheRS_beta_core"/>
    <property type="match status" value="1"/>
</dbReference>
<dbReference type="PROSITE" id="PS51447">
    <property type="entry name" value="FDX_ACB"/>
    <property type="match status" value="1"/>
</dbReference>
<dbReference type="FunFam" id="2.40.50.140:FF:000045">
    <property type="entry name" value="Phenylalanine--tRNA ligase beta subunit"/>
    <property type="match status" value="1"/>
</dbReference>
<proteinExistence type="inferred from homology"/>
<dbReference type="SMART" id="SM00874">
    <property type="entry name" value="B5"/>
    <property type="match status" value="1"/>
</dbReference>
<evidence type="ECO:0000256" key="8">
    <source>
        <dbReference type="ARBA" id="ARBA00022741"/>
    </source>
</evidence>
<comment type="subcellular location">
    <subcellularLocation>
        <location evidence="1 15">Cytoplasm</location>
    </subcellularLocation>
</comment>
<dbReference type="InterPro" id="IPR041616">
    <property type="entry name" value="PheRS_beta_core"/>
</dbReference>
<evidence type="ECO:0000256" key="11">
    <source>
        <dbReference type="ARBA" id="ARBA00022884"/>
    </source>
</evidence>
<dbReference type="HAMAP" id="MF_00283">
    <property type="entry name" value="Phe_tRNA_synth_beta1"/>
    <property type="match status" value="1"/>
</dbReference>
<evidence type="ECO:0000256" key="3">
    <source>
        <dbReference type="ARBA" id="ARBA00011209"/>
    </source>
</evidence>
<evidence type="ECO:0000256" key="13">
    <source>
        <dbReference type="ARBA" id="ARBA00023146"/>
    </source>
</evidence>
<keyword evidence="8 15" id="KW-0547">Nucleotide-binding</keyword>
<keyword evidence="5 16" id="KW-0820">tRNA-binding</keyword>
<dbReference type="NCBIfam" id="NF045760">
    <property type="entry name" value="YtpR"/>
    <property type="match status" value="1"/>
</dbReference>
<dbReference type="GO" id="GO:0004826">
    <property type="term" value="F:phenylalanine-tRNA ligase activity"/>
    <property type="evidence" value="ECO:0007669"/>
    <property type="project" value="UniProtKB-UniRule"/>
</dbReference>
<keyword evidence="4 15" id="KW-0963">Cytoplasm</keyword>
<evidence type="ECO:0000256" key="10">
    <source>
        <dbReference type="ARBA" id="ARBA00022842"/>
    </source>
</evidence>
<dbReference type="Gene3D" id="3.30.70.380">
    <property type="entry name" value="Ferrodoxin-fold anticodon-binding domain"/>
    <property type="match status" value="1"/>
</dbReference>
<dbReference type="GO" id="GO:0005524">
    <property type="term" value="F:ATP binding"/>
    <property type="evidence" value="ECO:0007669"/>
    <property type="project" value="UniProtKB-UniRule"/>
</dbReference>
<comment type="cofactor">
    <cofactor evidence="15">
        <name>Mg(2+)</name>
        <dbReference type="ChEBI" id="CHEBI:18420"/>
    </cofactor>
    <text evidence="15">Binds 2 magnesium ions per tetramer.</text>
</comment>
<evidence type="ECO:0000256" key="4">
    <source>
        <dbReference type="ARBA" id="ARBA00022490"/>
    </source>
</evidence>
<dbReference type="SUPFAM" id="SSF46955">
    <property type="entry name" value="Putative DNA-binding domain"/>
    <property type="match status" value="1"/>
</dbReference>
<dbReference type="Gene3D" id="2.40.50.140">
    <property type="entry name" value="Nucleic acid-binding proteins"/>
    <property type="match status" value="1"/>
</dbReference>
<dbReference type="PROSITE" id="PS51483">
    <property type="entry name" value="B5"/>
    <property type="match status" value="1"/>
</dbReference>
<feature type="binding site" evidence="15">
    <location>
        <position position="478"/>
    </location>
    <ligand>
        <name>Mg(2+)</name>
        <dbReference type="ChEBI" id="CHEBI:18420"/>
        <note>shared with alpha subunit</note>
    </ligand>
</feature>
<keyword evidence="12 15" id="KW-0648">Protein biosynthesis</keyword>
<evidence type="ECO:0000256" key="2">
    <source>
        <dbReference type="ARBA" id="ARBA00008653"/>
    </source>
</evidence>
<evidence type="ECO:0000256" key="14">
    <source>
        <dbReference type="ARBA" id="ARBA00049255"/>
    </source>
</evidence>
<evidence type="ECO:0000259" key="19">
    <source>
        <dbReference type="PROSITE" id="PS51483"/>
    </source>
</evidence>
<dbReference type="PANTHER" id="PTHR10947:SF0">
    <property type="entry name" value="PHENYLALANINE--TRNA LIGASE BETA SUBUNIT"/>
    <property type="match status" value="1"/>
</dbReference>
<feature type="domain" description="TRNA-binding" evidence="17">
    <location>
        <begin position="42"/>
        <end position="155"/>
    </location>
</feature>
<evidence type="ECO:0000256" key="6">
    <source>
        <dbReference type="ARBA" id="ARBA00022598"/>
    </source>
</evidence>
<evidence type="ECO:0000256" key="7">
    <source>
        <dbReference type="ARBA" id="ARBA00022723"/>
    </source>
</evidence>
<dbReference type="Pfam" id="PF03483">
    <property type="entry name" value="B3_4"/>
    <property type="match status" value="1"/>
</dbReference>
<feature type="domain" description="FDX-ACB" evidence="18">
    <location>
        <begin position="714"/>
        <end position="807"/>
    </location>
</feature>
<organism evidence="20 21">
    <name type="scientific">Flagellimonas meridianipacifica</name>
    <dbReference type="NCBI Taxonomy" id="1080225"/>
    <lineage>
        <taxon>Bacteria</taxon>
        <taxon>Pseudomonadati</taxon>
        <taxon>Bacteroidota</taxon>
        <taxon>Flavobacteriia</taxon>
        <taxon>Flavobacteriales</taxon>
        <taxon>Flavobacteriaceae</taxon>
        <taxon>Flagellimonas</taxon>
    </lineage>
</organism>
<comment type="caution">
    <text evidence="20">The sequence shown here is derived from an EMBL/GenBank/DDBJ whole genome shotgun (WGS) entry which is preliminary data.</text>
</comment>
<dbReference type="SUPFAM" id="SSF56037">
    <property type="entry name" value="PheT/TilS domain"/>
    <property type="match status" value="1"/>
</dbReference>
<dbReference type="SUPFAM" id="SSF50249">
    <property type="entry name" value="Nucleic acid-binding proteins"/>
    <property type="match status" value="1"/>
</dbReference>
<dbReference type="GO" id="GO:0000049">
    <property type="term" value="F:tRNA binding"/>
    <property type="evidence" value="ECO:0007669"/>
    <property type="project" value="UniProtKB-UniRule"/>
</dbReference>
<keyword evidence="7 15" id="KW-0479">Metal-binding</keyword>
<dbReference type="InterPro" id="IPR002547">
    <property type="entry name" value="tRNA-bd_dom"/>
</dbReference>